<evidence type="ECO:0000256" key="6">
    <source>
        <dbReference type="ARBA" id="ARBA00023004"/>
    </source>
</evidence>
<comment type="similarity">
    <text evidence="2 11">Belongs to the cytochrome c-type heme lyase family.</text>
</comment>
<evidence type="ECO:0000256" key="10">
    <source>
        <dbReference type="ARBA" id="ARBA00023944"/>
    </source>
</evidence>
<reference evidence="13" key="1">
    <citation type="journal article" date="2014" name="PLoS ONE">
        <title>Transcriptome-Based Identification of ABC Transporters in the Western Tarnished Plant Bug Lygus hesperus.</title>
        <authorList>
            <person name="Hull J.J."/>
            <person name="Chaney K."/>
            <person name="Geib S.M."/>
            <person name="Fabrick J.A."/>
            <person name="Brent C.S."/>
            <person name="Walsh D."/>
            <person name="Lavine L.C."/>
        </authorList>
    </citation>
    <scope>NUCLEOTIDE SEQUENCE</scope>
</reference>
<evidence type="ECO:0000256" key="7">
    <source>
        <dbReference type="ARBA" id="ARBA00023128"/>
    </source>
</evidence>
<sequence>MPQEPLGCSSTRMEEYKLVGSSEGTGSSDQADKWVYPSQQRFYNAMKRKGWNPREEDLPYVLSFHNVINERAWQQVLEYEKLHEKECDAPKLLRFEGLPDTPSWKSQVKSLFGYVQPFDRHDWVIDRCGKEVRYVIDFYQGSQNPEAQVSIYIDARPAPDSISNLYDRFRMFVSTLW</sequence>
<evidence type="ECO:0000256" key="9">
    <source>
        <dbReference type="ARBA" id="ARBA00023239"/>
    </source>
</evidence>
<evidence type="ECO:0000256" key="1">
    <source>
        <dbReference type="ARBA" id="ARBA00004273"/>
    </source>
</evidence>
<gene>
    <name evidence="13" type="primary">cchl_1</name>
    <name evidence="12" type="synonym">cchl_0</name>
    <name evidence="13" type="ORF">CM83_16325</name>
    <name evidence="12" type="ORF">CM83_16328</name>
    <name evidence="14" type="ORF">g.29733</name>
</gene>
<accession>A0A0A9XZK1</accession>
<keyword evidence="5 11" id="KW-0999">Mitochondrion inner membrane</keyword>
<keyword evidence="3 11" id="KW-0349">Heme</keyword>
<dbReference type="GO" id="GO:0005743">
    <property type="term" value="C:mitochondrial inner membrane"/>
    <property type="evidence" value="ECO:0007669"/>
    <property type="project" value="UniProtKB-SubCell"/>
</dbReference>
<evidence type="ECO:0000313" key="13">
    <source>
        <dbReference type="EMBL" id="JAG25349.1"/>
    </source>
</evidence>
<keyword evidence="6 11" id="KW-0408">Iron</keyword>
<dbReference type="EMBL" id="GBHO01018255">
    <property type="protein sequence ID" value="JAG25349.1"/>
    <property type="molecule type" value="Transcribed_RNA"/>
</dbReference>
<evidence type="ECO:0000313" key="14">
    <source>
        <dbReference type="EMBL" id="JAQ07782.1"/>
    </source>
</evidence>
<evidence type="ECO:0000256" key="8">
    <source>
        <dbReference type="ARBA" id="ARBA00023136"/>
    </source>
</evidence>
<evidence type="ECO:0000256" key="11">
    <source>
        <dbReference type="RuleBase" id="RU363130"/>
    </source>
</evidence>
<dbReference type="InterPro" id="IPR000511">
    <property type="entry name" value="Holocyt_c/c1_synthase"/>
</dbReference>
<evidence type="ECO:0000256" key="5">
    <source>
        <dbReference type="ARBA" id="ARBA00022792"/>
    </source>
</evidence>
<keyword evidence="9 11" id="KW-0456">Lyase</keyword>
<evidence type="ECO:0000313" key="12">
    <source>
        <dbReference type="EMBL" id="JAG25347.1"/>
    </source>
</evidence>
<dbReference type="Pfam" id="PF01265">
    <property type="entry name" value="Cyto_heme_lyase"/>
    <property type="match status" value="1"/>
</dbReference>
<reference evidence="14" key="3">
    <citation type="journal article" date="2016" name="Gigascience">
        <title>De novo construction of an expanded transcriptome assembly for the western tarnished plant bug, Lygus hesperus.</title>
        <authorList>
            <person name="Tassone E.E."/>
            <person name="Geib S.M."/>
            <person name="Hall B."/>
            <person name="Fabrick J.A."/>
            <person name="Brent C.S."/>
            <person name="Hull J.J."/>
        </authorList>
    </citation>
    <scope>NUCLEOTIDE SEQUENCE</scope>
</reference>
<dbReference type="EC" id="4.4.1.17" evidence="11"/>
<keyword evidence="7 11" id="KW-0496">Mitochondrion</keyword>
<dbReference type="GO" id="GO:0046872">
    <property type="term" value="F:metal ion binding"/>
    <property type="evidence" value="ECO:0007669"/>
    <property type="project" value="UniProtKB-KW"/>
</dbReference>
<evidence type="ECO:0000256" key="4">
    <source>
        <dbReference type="ARBA" id="ARBA00022723"/>
    </source>
</evidence>
<name>A0A0A9XZK1_LYGHE</name>
<evidence type="ECO:0000256" key="2">
    <source>
        <dbReference type="ARBA" id="ARBA00007255"/>
    </source>
</evidence>
<comment type="subcellular location">
    <subcellularLocation>
        <location evidence="1 11">Mitochondrion inner membrane</location>
    </subcellularLocation>
</comment>
<dbReference type="EMBL" id="GDHC01010847">
    <property type="protein sequence ID" value="JAQ07782.1"/>
    <property type="molecule type" value="Transcribed_RNA"/>
</dbReference>
<keyword evidence="4 11" id="KW-0479">Metal-binding</keyword>
<dbReference type="GO" id="GO:0004408">
    <property type="term" value="F:holocytochrome-c synthase activity"/>
    <property type="evidence" value="ECO:0007669"/>
    <property type="project" value="UniProtKB-EC"/>
</dbReference>
<dbReference type="EMBL" id="GBHO01018257">
    <property type="protein sequence ID" value="JAG25347.1"/>
    <property type="molecule type" value="Transcribed_RNA"/>
</dbReference>
<reference evidence="13" key="2">
    <citation type="submission" date="2014-07" db="EMBL/GenBank/DDBJ databases">
        <authorList>
            <person name="Hull J."/>
        </authorList>
    </citation>
    <scope>NUCLEOTIDE SEQUENCE</scope>
</reference>
<comment type="catalytic activity">
    <reaction evidence="10">
        <text>holo-[cytochrome c] = apo-[cytochrome c] + heme b</text>
        <dbReference type="Rhea" id="RHEA:22648"/>
        <dbReference type="Rhea" id="RHEA-COMP:10725"/>
        <dbReference type="Rhea" id="RHEA-COMP:10726"/>
        <dbReference type="ChEBI" id="CHEBI:29950"/>
        <dbReference type="ChEBI" id="CHEBI:60344"/>
        <dbReference type="ChEBI" id="CHEBI:83739"/>
        <dbReference type="EC" id="4.4.1.17"/>
    </reaction>
    <physiologicalReaction direction="right-to-left" evidence="10">
        <dbReference type="Rhea" id="RHEA:22650"/>
    </physiologicalReaction>
</comment>
<dbReference type="AlphaFoldDB" id="A0A0A9XZK1"/>
<organism evidence="13">
    <name type="scientific">Lygus hesperus</name>
    <name type="common">Western plant bug</name>
    <dbReference type="NCBI Taxonomy" id="30085"/>
    <lineage>
        <taxon>Eukaryota</taxon>
        <taxon>Metazoa</taxon>
        <taxon>Ecdysozoa</taxon>
        <taxon>Arthropoda</taxon>
        <taxon>Hexapoda</taxon>
        <taxon>Insecta</taxon>
        <taxon>Pterygota</taxon>
        <taxon>Neoptera</taxon>
        <taxon>Paraneoptera</taxon>
        <taxon>Hemiptera</taxon>
        <taxon>Heteroptera</taxon>
        <taxon>Panheteroptera</taxon>
        <taxon>Cimicomorpha</taxon>
        <taxon>Miridae</taxon>
        <taxon>Mirini</taxon>
        <taxon>Lygus</taxon>
    </lineage>
</organism>
<protein>
    <recommendedName>
        <fullName evidence="11">Holocytochrome c-type synthase</fullName>
        <ecNumber evidence="11">4.4.1.17</ecNumber>
    </recommendedName>
</protein>
<dbReference type="PANTHER" id="PTHR12743:SF0">
    <property type="entry name" value="HOLOCYTOCHROME C-TYPE SYNTHASE"/>
    <property type="match status" value="1"/>
</dbReference>
<evidence type="ECO:0000256" key="3">
    <source>
        <dbReference type="ARBA" id="ARBA00022617"/>
    </source>
</evidence>
<dbReference type="PROSITE" id="PS00822">
    <property type="entry name" value="CYTO_HEME_LYASE_2"/>
    <property type="match status" value="1"/>
</dbReference>
<proteinExistence type="inferred from homology"/>
<dbReference type="PANTHER" id="PTHR12743">
    <property type="entry name" value="CYTOCHROME C1 HEME LYASE"/>
    <property type="match status" value="1"/>
</dbReference>
<comment type="function">
    <text evidence="11">Lyase that catalyzes the covalent linking of the heme group to the cytochrome C apoprotein to produce the mature functional cytochrome.</text>
</comment>
<keyword evidence="8 11" id="KW-0472">Membrane</keyword>